<feature type="domain" description="SMP-30/Gluconolactonase/LRE-like region" evidence="1">
    <location>
        <begin position="12"/>
        <end position="56"/>
    </location>
</feature>
<dbReference type="EMBL" id="MCGQ01000023">
    <property type="protein sequence ID" value="OXY92292.1"/>
    <property type="molecule type" value="Genomic_DNA"/>
</dbReference>
<evidence type="ECO:0000313" key="3">
    <source>
        <dbReference type="Proteomes" id="UP000215483"/>
    </source>
</evidence>
<dbReference type="SUPFAM" id="SSF63829">
    <property type="entry name" value="Calcium-dependent phosphotriesterase"/>
    <property type="match status" value="1"/>
</dbReference>
<dbReference type="Proteomes" id="UP000215483">
    <property type="component" value="Unassembled WGS sequence"/>
</dbReference>
<comment type="caution">
    <text evidence="2">The sequence shown here is derived from an EMBL/GenBank/DDBJ whole genome shotgun (WGS) entry which is preliminary data.</text>
</comment>
<protein>
    <recommendedName>
        <fullName evidence="1">SMP-30/Gluconolactonase/LRE-like region domain-containing protein</fullName>
    </recommendedName>
</protein>
<accession>A0A233S9L0</accession>
<proteinExistence type="predicted"/>
<organism evidence="2 3">
    <name type="scientific">Streptomyces diastatochromogenes</name>
    <dbReference type="NCBI Taxonomy" id="42236"/>
    <lineage>
        <taxon>Bacteria</taxon>
        <taxon>Bacillati</taxon>
        <taxon>Actinomycetota</taxon>
        <taxon>Actinomycetes</taxon>
        <taxon>Kitasatosporales</taxon>
        <taxon>Streptomycetaceae</taxon>
        <taxon>Streptomyces</taxon>
    </lineage>
</organism>
<reference evidence="2 3" key="1">
    <citation type="submission" date="2016-07" db="EMBL/GenBank/DDBJ databases">
        <title>Draft genome of Streptomyces diastatochromogenes.</title>
        <authorList>
            <person name="Podduturi R."/>
            <person name="Lukassen M.B."/>
            <person name="Clausen N."/>
            <person name="Nielsen J.L."/>
            <person name="Jorgensen N.O."/>
        </authorList>
    </citation>
    <scope>NUCLEOTIDE SEQUENCE [LARGE SCALE GENOMIC DNA]</scope>
    <source>
        <strain evidence="2 3">DSM 40608</strain>
    </source>
</reference>
<keyword evidence="3" id="KW-1185">Reference proteome</keyword>
<evidence type="ECO:0000313" key="2">
    <source>
        <dbReference type="EMBL" id="OXY92292.1"/>
    </source>
</evidence>
<dbReference type="InterPro" id="IPR013658">
    <property type="entry name" value="SGL"/>
</dbReference>
<dbReference type="OrthoDB" id="9768084at2"/>
<dbReference type="AlphaFoldDB" id="A0A233S9L0"/>
<sequence length="108" mass="10932">MTLPSIGMYGNQGVGGFDSNAVDADGHVYQCVINDGKVEVFSPQGELIANIVVPQTMSEPQLLTSNLVIKPGTREGYLVVGGGNGGFVYTFPALGLGDAQSNGGGAAG</sequence>
<dbReference type="Gene3D" id="2.120.10.30">
    <property type="entry name" value="TolB, C-terminal domain"/>
    <property type="match status" value="1"/>
</dbReference>
<gene>
    <name evidence="2" type="ORF">BEK98_26245</name>
</gene>
<dbReference type="Pfam" id="PF08450">
    <property type="entry name" value="SGL"/>
    <property type="match status" value="1"/>
</dbReference>
<dbReference type="InterPro" id="IPR011042">
    <property type="entry name" value="6-blade_b-propeller_TolB-like"/>
</dbReference>
<evidence type="ECO:0000259" key="1">
    <source>
        <dbReference type="Pfam" id="PF08450"/>
    </source>
</evidence>
<name>A0A233S9L0_STRDA</name>